<evidence type="ECO:0000313" key="9">
    <source>
        <dbReference type="Proteomes" id="UP001271007"/>
    </source>
</evidence>
<dbReference type="GO" id="GO:1990481">
    <property type="term" value="P:mRNA pseudouridine synthesis"/>
    <property type="evidence" value="ECO:0007669"/>
    <property type="project" value="TreeGrafter"/>
</dbReference>
<reference evidence="8" key="1">
    <citation type="submission" date="2023-04" db="EMBL/GenBank/DDBJ databases">
        <title>Black Yeasts Isolated from many extreme environments.</title>
        <authorList>
            <person name="Coleine C."/>
            <person name="Stajich J.E."/>
            <person name="Selbmann L."/>
        </authorList>
    </citation>
    <scope>NUCLEOTIDE SEQUENCE</scope>
    <source>
        <strain evidence="8">CCFEE 5312</strain>
    </source>
</reference>
<evidence type="ECO:0000256" key="5">
    <source>
        <dbReference type="ARBA" id="ARBA00023235"/>
    </source>
</evidence>
<dbReference type="InterPro" id="IPR002501">
    <property type="entry name" value="PsdUridine_synth_N"/>
</dbReference>
<proteinExistence type="inferred from homology"/>
<evidence type="ECO:0000259" key="7">
    <source>
        <dbReference type="Pfam" id="PF01509"/>
    </source>
</evidence>
<dbReference type="Gene3D" id="3.30.2350.10">
    <property type="entry name" value="Pseudouridine synthase"/>
    <property type="match status" value="1"/>
</dbReference>
<keyword evidence="4" id="KW-0819">tRNA processing</keyword>
<feature type="domain" description="Pseudouridine synthase II N-terminal" evidence="7">
    <location>
        <begin position="70"/>
        <end position="198"/>
    </location>
</feature>
<dbReference type="HAMAP" id="MF_01080">
    <property type="entry name" value="TruB_bact"/>
    <property type="match status" value="1"/>
</dbReference>
<evidence type="ECO:0000256" key="1">
    <source>
        <dbReference type="ARBA" id="ARBA00001166"/>
    </source>
</evidence>
<name>A0AAJ0G792_9PEZI</name>
<sequence>MPYLPCEGVLAINKPPTITSAQVIRDCQTHFTPSALFAPWLEREQSRKTSESHNQKNKRRSWKQRQKLQLKMGHGGTLDPMATGVLVLGVGNGTKRLGDFLECTKSYEAVMLFGAATDSYDAVGKVIGRRGYGHVTRAMVEEKLGGFRGKIMQRPPIFSALRVQGKRLYEYAREGKEVPVEIQERPVEVRELEMVEWMEGGSHGFHWPAEEAGKEEKVLAEKVLHFGGDGRGGKRKREEEGGEGGEGGLKRSKVTPEPEAAPPTEDEPAPSTQRPSSPTSPPQQPQQPCQAPACRLRMTVTSGFYVRSLCHDLGAAVDSLALMSSLVRTRQGEFSLGGNVLEYGDLEKGEEVWGPRVKEILEGWQGRAGAKMEDSEDGVEDRGVKEGDGDVKVVDRDEKVRSDDDRYAPRKSTKVRSDDDRYAPKKSKAARPPNERRRNSPSSHQREGDGYVVKKEEDVETNGVRIKGEEV</sequence>
<feature type="region of interest" description="Disordered" evidence="6">
    <location>
        <begin position="367"/>
        <end position="471"/>
    </location>
</feature>
<dbReference type="Pfam" id="PF01509">
    <property type="entry name" value="TruB_N"/>
    <property type="match status" value="1"/>
</dbReference>
<feature type="compositionally biased region" description="Basic and acidic residues" evidence="6">
    <location>
        <begin position="42"/>
        <end position="54"/>
    </location>
</feature>
<keyword evidence="5 8" id="KW-0413">Isomerase</keyword>
<evidence type="ECO:0000256" key="4">
    <source>
        <dbReference type="ARBA" id="ARBA00022694"/>
    </source>
</evidence>
<dbReference type="GO" id="GO:0160148">
    <property type="term" value="F:tRNA pseudouridine(55) synthase activity"/>
    <property type="evidence" value="ECO:0007669"/>
    <property type="project" value="UniProtKB-EC"/>
</dbReference>
<evidence type="ECO:0000313" key="8">
    <source>
        <dbReference type="EMBL" id="KAK3046640.1"/>
    </source>
</evidence>
<comment type="caution">
    <text evidence="8">The sequence shown here is derived from an EMBL/GenBank/DDBJ whole genome shotgun (WGS) entry which is preliminary data.</text>
</comment>
<dbReference type="GO" id="GO:0006400">
    <property type="term" value="P:tRNA modification"/>
    <property type="evidence" value="ECO:0007669"/>
    <property type="project" value="TreeGrafter"/>
</dbReference>
<protein>
    <recommendedName>
        <fullName evidence="3">tRNA pseudouridine(55) synthase</fullName>
        <ecNumber evidence="3">5.4.99.25</ecNumber>
    </recommendedName>
</protein>
<comment type="similarity">
    <text evidence="2">Belongs to the pseudouridine synthase TruB family.</text>
</comment>
<evidence type="ECO:0000256" key="2">
    <source>
        <dbReference type="ARBA" id="ARBA00008999"/>
    </source>
</evidence>
<feature type="compositionally biased region" description="Basic and acidic residues" evidence="6">
    <location>
        <begin position="433"/>
        <end position="457"/>
    </location>
</feature>
<feature type="region of interest" description="Disordered" evidence="6">
    <location>
        <begin position="224"/>
        <end position="291"/>
    </location>
</feature>
<dbReference type="InterPro" id="IPR014780">
    <property type="entry name" value="tRNA_psdUridine_synth_TruB"/>
</dbReference>
<dbReference type="GO" id="GO:0005634">
    <property type="term" value="C:nucleus"/>
    <property type="evidence" value="ECO:0007669"/>
    <property type="project" value="TreeGrafter"/>
</dbReference>
<dbReference type="SUPFAM" id="SSF55120">
    <property type="entry name" value="Pseudouridine synthase"/>
    <property type="match status" value="1"/>
</dbReference>
<dbReference type="EC" id="5.4.99.25" evidence="3"/>
<organism evidence="8 9">
    <name type="scientific">Extremus antarcticus</name>
    <dbReference type="NCBI Taxonomy" id="702011"/>
    <lineage>
        <taxon>Eukaryota</taxon>
        <taxon>Fungi</taxon>
        <taxon>Dikarya</taxon>
        <taxon>Ascomycota</taxon>
        <taxon>Pezizomycotina</taxon>
        <taxon>Dothideomycetes</taxon>
        <taxon>Dothideomycetidae</taxon>
        <taxon>Mycosphaerellales</taxon>
        <taxon>Extremaceae</taxon>
        <taxon>Extremus</taxon>
    </lineage>
</organism>
<accession>A0AAJ0G792</accession>
<keyword evidence="9" id="KW-1185">Reference proteome</keyword>
<evidence type="ECO:0000256" key="6">
    <source>
        <dbReference type="SAM" id="MobiDB-lite"/>
    </source>
</evidence>
<dbReference type="Proteomes" id="UP001271007">
    <property type="component" value="Unassembled WGS sequence"/>
</dbReference>
<evidence type="ECO:0000256" key="3">
    <source>
        <dbReference type="ARBA" id="ARBA00012787"/>
    </source>
</evidence>
<dbReference type="PANTHER" id="PTHR13767">
    <property type="entry name" value="TRNA-PSEUDOURIDINE SYNTHASE"/>
    <property type="match status" value="1"/>
</dbReference>
<feature type="compositionally biased region" description="Basic residues" evidence="6">
    <location>
        <begin position="55"/>
        <end position="67"/>
    </location>
</feature>
<dbReference type="EMBL" id="JAWDJX010000085">
    <property type="protein sequence ID" value="KAK3046640.1"/>
    <property type="molecule type" value="Genomic_DNA"/>
</dbReference>
<feature type="region of interest" description="Disordered" evidence="6">
    <location>
        <begin position="42"/>
        <end position="67"/>
    </location>
</feature>
<comment type="catalytic activity">
    <reaction evidence="1">
        <text>a uridine in mRNA = a pseudouridine in mRNA</text>
        <dbReference type="Rhea" id="RHEA:56644"/>
        <dbReference type="Rhea" id="RHEA-COMP:14658"/>
        <dbReference type="Rhea" id="RHEA-COMP:14659"/>
        <dbReference type="ChEBI" id="CHEBI:65314"/>
        <dbReference type="ChEBI" id="CHEBI:65315"/>
    </reaction>
</comment>
<feature type="compositionally biased region" description="Basic and acidic residues" evidence="6">
    <location>
        <begin position="380"/>
        <end position="408"/>
    </location>
</feature>
<dbReference type="GO" id="GO:0003723">
    <property type="term" value="F:RNA binding"/>
    <property type="evidence" value="ECO:0007669"/>
    <property type="project" value="InterPro"/>
</dbReference>
<gene>
    <name evidence="8" type="primary">PUS4</name>
    <name evidence="8" type="ORF">LTR09_011922</name>
</gene>
<dbReference type="InterPro" id="IPR020103">
    <property type="entry name" value="PsdUridine_synth_cat_dom_sf"/>
</dbReference>
<dbReference type="PANTHER" id="PTHR13767:SF2">
    <property type="entry name" value="PSEUDOURIDYLATE SYNTHASE TRUB1"/>
    <property type="match status" value="1"/>
</dbReference>
<dbReference type="AlphaFoldDB" id="A0AAJ0G792"/>